<proteinExistence type="predicted"/>
<dbReference type="Proteomes" id="UP001148629">
    <property type="component" value="Unassembled WGS sequence"/>
</dbReference>
<comment type="caution">
    <text evidence="1">The sequence shown here is derived from an EMBL/GenBank/DDBJ whole genome shotgun (WGS) entry which is preliminary data.</text>
</comment>
<name>A0ACC1RL07_9HYPO</name>
<sequence>MWLHNFQATLTLLLTIGPHLAVASGQGQGCKPTLESSWEDLSPLAGEQRQEHAAVAINNRIYVVGGLVPIGNPPTGVETVGRVEVYDVQTDTWDTAAPLPVPMNHPNLASANGKVYILGGLSGNINGSFLGLTDSFEYEPRTDTWTKLPSLPDGTGRGSAIMGVYKNEIIVAGGVKRIEQKFGGIQETVDTVSAFNFKTRTWRSLPSLPEGREHGGGTVIRDNFYVVGGRFKGEANVRDTVLVLSLKTWQWKNNRARMPTARGGISVAAVGNKIFAFGGEGNPDPTAGNVFNETEAYDIITDCWEELDPMPIPRHGFAAVTVGETIYTPGGGIRDFGVTDRLQAFRAR</sequence>
<accession>A0ACC1RL07</accession>
<reference evidence="1" key="1">
    <citation type="submission" date="2022-08" db="EMBL/GenBank/DDBJ databases">
        <title>Genome Sequence of Fusarium decemcellulare.</title>
        <authorList>
            <person name="Buettner E."/>
        </authorList>
    </citation>
    <scope>NUCLEOTIDE SEQUENCE</scope>
    <source>
        <strain evidence="1">Babe19</strain>
    </source>
</reference>
<protein>
    <submittedName>
        <fullName evidence="1">Uncharacterized protein</fullName>
    </submittedName>
</protein>
<organism evidence="1 2">
    <name type="scientific">Fusarium decemcellulare</name>
    <dbReference type="NCBI Taxonomy" id="57161"/>
    <lineage>
        <taxon>Eukaryota</taxon>
        <taxon>Fungi</taxon>
        <taxon>Dikarya</taxon>
        <taxon>Ascomycota</taxon>
        <taxon>Pezizomycotina</taxon>
        <taxon>Sordariomycetes</taxon>
        <taxon>Hypocreomycetidae</taxon>
        <taxon>Hypocreales</taxon>
        <taxon>Nectriaceae</taxon>
        <taxon>Fusarium</taxon>
        <taxon>Fusarium decemcellulare species complex</taxon>
    </lineage>
</organism>
<evidence type="ECO:0000313" key="1">
    <source>
        <dbReference type="EMBL" id="KAJ3521390.1"/>
    </source>
</evidence>
<dbReference type="EMBL" id="JANRMS010002682">
    <property type="protein sequence ID" value="KAJ3521390.1"/>
    <property type="molecule type" value="Genomic_DNA"/>
</dbReference>
<gene>
    <name evidence="1" type="ORF">NM208_g13310</name>
</gene>
<keyword evidence="2" id="KW-1185">Reference proteome</keyword>
<evidence type="ECO:0000313" key="2">
    <source>
        <dbReference type="Proteomes" id="UP001148629"/>
    </source>
</evidence>